<dbReference type="Gene3D" id="3.40.710.10">
    <property type="entry name" value="DD-peptidase/beta-lactamase superfamily"/>
    <property type="match status" value="1"/>
</dbReference>
<evidence type="ECO:0000256" key="5">
    <source>
        <dbReference type="ARBA" id="ARBA00022801"/>
    </source>
</evidence>
<feature type="transmembrane region" description="Helical" evidence="10">
    <location>
        <begin position="226"/>
        <end position="249"/>
    </location>
</feature>
<evidence type="ECO:0000256" key="4">
    <source>
        <dbReference type="ARBA" id="ARBA00022679"/>
    </source>
</evidence>
<evidence type="ECO:0000259" key="11">
    <source>
        <dbReference type="Pfam" id="PF00905"/>
    </source>
</evidence>
<feature type="region of interest" description="Disordered" evidence="9">
    <location>
        <begin position="1"/>
        <end position="217"/>
    </location>
</feature>
<dbReference type="InterPro" id="IPR012338">
    <property type="entry name" value="Beta-lactam/transpept-like"/>
</dbReference>
<organism evidence="13 14">
    <name type="scientific">Amycolatopsis minnesotensis</name>
    <dbReference type="NCBI Taxonomy" id="337894"/>
    <lineage>
        <taxon>Bacteria</taxon>
        <taxon>Bacillati</taxon>
        <taxon>Actinomycetota</taxon>
        <taxon>Actinomycetes</taxon>
        <taxon>Pseudonocardiales</taxon>
        <taxon>Pseudonocardiaceae</taxon>
        <taxon>Amycolatopsis</taxon>
    </lineage>
</organism>
<dbReference type="PANTHER" id="PTHR32282:SF34">
    <property type="entry name" value="PENICILLIN-BINDING PROTEIN 1A"/>
    <property type="match status" value="1"/>
</dbReference>
<comment type="catalytic activity">
    <reaction evidence="8">
        <text>[GlcNAc-(1-&gt;4)-Mur2Ac(oyl-L-Ala-gamma-D-Glu-L-Lys-D-Ala-D-Ala)](n)-di-trans,octa-cis-undecaprenyl diphosphate + beta-D-GlcNAc-(1-&gt;4)-Mur2Ac(oyl-L-Ala-gamma-D-Glu-L-Lys-D-Ala-D-Ala)-di-trans,octa-cis-undecaprenyl diphosphate = [GlcNAc-(1-&gt;4)-Mur2Ac(oyl-L-Ala-gamma-D-Glu-L-Lys-D-Ala-D-Ala)](n+1)-di-trans,octa-cis-undecaprenyl diphosphate + di-trans,octa-cis-undecaprenyl diphosphate + H(+)</text>
        <dbReference type="Rhea" id="RHEA:23708"/>
        <dbReference type="Rhea" id="RHEA-COMP:9602"/>
        <dbReference type="Rhea" id="RHEA-COMP:9603"/>
        <dbReference type="ChEBI" id="CHEBI:15378"/>
        <dbReference type="ChEBI" id="CHEBI:58405"/>
        <dbReference type="ChEBI" id="CHEBI:60033"/>
        <dbReference type="ChEBI" id="CHEBI:78435"/>
        <dbReference type="EC" id="2.4.99.28"/>
    </reaction>
</comment>
<feature type="domain" description="Penicillin-binding protein transpeptidase" evidence="11">
    <location>
        <begin position="539"/>
        <end position="809"/>
    </location>
</feature>
<comment type="catalytic activity">
    <reaction evidence="7">
        <text>Preferential cleavage: (Ac)2-L-Lys-D-Ala-|-D-Ala. Also transpeptidation of peptidyl-alanyl moieties that are N-acyl substituents of D-alanine.</text>
        <dbReference type="EC" id="3.4.16.4"/>
    </reaction>
</comment>
<dbReference type="EMBL" id="BAAANN010000019">
    <property type="protein sequence ID" value="GAA1969169.1"/>
    <property type="molecule type" value="Genomic_DNA"/>
</dbReference>
<dbReference type="Pfam" id="PF00912">
    <property type="entry name" value="Transgly"/>
    <property type="match status" value="1"/>
</dbReference>
<dbReference type="SUPFAM" id="SSF53955">
    <property type="entry name" value="Lysozyme-like"/>
    <property type="match status" value="1"/>
</dbReference>
<feature type="compositionally biased region" description="Pro residues" evidence="9">
    <location>
        <begin position="70"/>
        <end position="123"/>
    </location>
</feature>
<evidence type="ECO:0000256" key="8">
    <source>
        <dbReference type="ARBA" id="ARBA00049902"/>
    </source>
</evidence>
<dbReference type="RefSeq" id="WP_344422903.1">
    <property type="nucleotide sequence ID" value="NZ_BAAANN010000019.1"/>
</dbReference>
<gene>
    <name evidence="13" type="ORF">GCM10009754_48030</name>
</gene>
<evidence type="ECO:0000313" key="14">
    <source>
        <dbReference type="Proteomes" id="UP001501116"/>
    </source>
</evidence>
<feature type="compositionally biased region" description="Basic and acidic residues" evidence="9">
    <location>
        <begin position="199"/>
        <end position="208"/>
    </location>
</feature>
<feature type="compositionally biased region" description="Basic and acidic residues" evidence="9">
    <location>
        <begin position="140"/>
        <end position="153"/>
    </location>
</feature>
<keyword evidence="1" id="KW-0121">Carboxypeptidase</keyword>
<evidence type="ECO:0000256" key="9">
    <source>
        <dbReference type="SAM" id="MobiDB-lite"/>
    </source>
</evidence>
<dbReference type="InterPro" id="IPR023346">
    <property type="entry name" value="Lysozyme-like_dom_sf"/>
</dbReference>
<keyword evidence="4" id="KW-0808">Transferase</keyword>
<keyword evidence="6" id="KW-0511">Multifunctional enzyme</keyword>
<feature type="region of interest" description="Disordered" evidence="9">
    <location>
        <begin position="861"/>
        <end position="937"/>
    </location>
</feature>
<evidence type="ECO:0000256" key="10">
    <source>
        <dbReference type="SAM" id="Phobius"/>
    </source>
</evidence>
<feature type="compositionally biased region" description="Basic and acidic residues" evidence="9">
    <location>
        <begin position="160"/>
        <end position="175"/>
    </location>
</feature>
<sequence>MNDQYNRSWPGEEPDRHRHAQWPTDDEPQWPGERPPRRQPPRQQNQPPQWPSGDEPQWPGEQEPPRRPPRQGPPPGYRPPPGPPPGAPQGPPQGPPPGQRPPQGPPPPQYRQPPPPPPPPGRRPPGDEPTGYVPRGVDPSAREPELLTHHEHNGTVGQPAHDDHGYDDGYDHGYDDYDDGYADEQARFNEFGADEEDPGDGKGKKEKPVLTPKQRKKRRWRRIRRTLYVLFGLFVVLPAAAFTIAYFFVDVPTPEEVAAKQSQVVTYYFGDGSEMGKDVPPGGNRQILKPEEIPEVVKHAAYAAEDATFETNSGFDVTGILRAVWNQATGKQGGGSTISQQYIKKATENEAPTLTRKFTELVKSFKMNNQQDKKDIIAAYLNTIFFGRGASGVATASEAYFKKPVKDLNASEAALLAGLIQGPSRSGNIDYAKSRWKYVMDRMVENKWLSPADRAAATFPMPVPAEETKPKGITGPNSLVQKRVEAELDAAGYSEEKIHAGGYKIYTTIDPKAQQMAQDAAESVMKDVIGKQPELRKALVAVDPNSGGVKAYYGGTGLLPDGKTADLDWANYQREPGSSFKPFDLVALLQKGKGLGETFTSKNGASFKGSPPIGNVSHCDNEPAPCTVAEGMQKSVNTVFYDMVTNVTGTQPVIDAAHAAGIPAQHGNVKTMEAGDANISIGGGKTQVTTEDMAAAYATFAAEGMHRAQHFVDKITMPGGDVVYQTPTQEKPAFSDDAEKSKQIAGNVTESLQPVVSYSKLDCASGRECAGKTGTHQYVGGSDSPKSKDNAQAWMVGYTPQISTAVWVGTNGNRPIYNAQGKPMYGSAEPGKIWQKFMDAYLKGQQELKFPKVDLIGKPVVSAPPSTSSKAPETPKTSEPPPPPPSTSSEQPPPSTSSDTGTPTKPTKTTDRPPFPGGDNDHNGWLGQPPPGRSRDG</sequence>
<keyword evidence="14" id="KW-1185">Reference proteome</keyword>
<evidence type="ECO:0000259" key="12">
    <source>
        <dbReference type="Pfam" id="PF00912"/>
    </source>
</evidence>
<dbReference type="InterPro" id="IPR001264">
    <property type="entry name" value="Glyco_trans_51"/>
</dbReference>
<keyword evidence="10" id="KW-0812">Transmembrane</keyword>
<reference evidence="14" key="1">
    <citation type="journal article" date="2019" name="Int. J. Syst. Evol. Microbiol.">
        <title>The Global Catalogue of Microorganisms (GCM) 10K type strain sequencing project: providing services to taxonomists for standard genome sequencing and annotation.</title>
        <authorList>
            <consortium name="The Broad Institute Genomics Platform"/>
            <consortium name="The Broad Institute Genome Sequencing Center for Infectious Disease"/>
            <person name="Wu L."/>
            <person name="Ma J."/>
        </authorList>
    </citation>
    <scope>NUCLEOTIDE SEQUENCE [LARGE SCALE GENOMIC DNA]</scope>
    <source>
        <strain evidence="14">JCM 14545</strain>
    </source>
</reference>
<keyword evidence="3" id="KW-0328">Glycosyltransferase</keyword>
<keyword evidence="10" id="KW-1133">Transmembrane helix</keyword>
<dbReference type="Pfam" id="PF00905">
    <property type="entry name" value="Transpeptidase"/>
    <property type="match status" value="1"/>
</dbReference>
<name>A0ABP5CUR2_9PSEU</name>
<accession>A0ABP5CUR2</accession>
<dbReference type="PANTHER" id="PTHR32282">
    <property type="entry name" value="BINDING PROTEIN TRANSPEPTIDASE, PUTATIVE-RELATED"/>
    <property type="match status" value="1"/>
</dbReference>
<evidence type="ECO:0000256" key="3">
    <source>
        <dbReference type="ARBA" id="ARBA00022676"/>
    </source>
</evidence>
<proteinExistence type="predicted"/>
<dbReference type="Proteomes" id="UP001501116">
    <property type="component" value="Unassembled WGS sequence"/>
</dbReference>
<feature type="compositionally biased region" description="Pro residues" evidence="9">
    <location>
        <begin position="878"/>
        <end position="895"/>
    </location>
</feature>
<keyword evidence="10" id="KW-0472">Membrane</keyword>
<feature type="compositionally biased region" description="Pro residues" evidence="9">
    <location>
        <begin position="928"/>
        <end position="937"/>
    </location>
</feature>
<protein>
    <submittedName>
        <fullName evidence="13">Transglycosylase domain-containing protein</fullName>
    </submittedName>
</protein>
<dbReference type="InterPro" id="IPR036950">
    <property type="entry name" value="PBP_transglycosylase"/>
</dbReference>
<comment type="caution">
    <text evidence="13">The sequence shown here is derived from an EMBL/GenBank/DDBJ whole genome shotgun (WGS) entry which is preliminary data.</text>
</comment>
<dbReference type="InterPro" id="IPR050396">
    <property type="entry name" value="Glycosyltr_51/Transpeptidase"/>
</dbReference>
<dbReference type="SUPFAM" id="SSF56601">
    <property type="entry name" value="beta-lactamase/transpeptidase-like"/>
    <property type="match status" value="1"/>
</dbReference>
<evidence type="ECO:0000313" key="13">
    <source>
        <dbReference type="EMBL" id="GAA1969169.1"/>
    </source>
</evidence>
<feature type="compositionally biased region" description="Low complexity" evidence="9">
    <location>
        <begin position="896"/>
        <end position="907"/>
    </location>
</feature>
<evidence type="ECO:0000256" key="1">
    <source>
        <dbReference type="ARBA" id="ARBA00022645"/>
    </source>
</evidence>
<feature type="domain" description="Glycosyl transferase family 51" evidence="12">
    <location>
        <begin position="283"/>
        <end position="443"/>
    </location>
</feature>
<dbReference type="Gene3D" id="1.10.3810.10">
    <property type="entry name" value="Biosynthetic peptidoglycan transglycosylase-like"/>
    <property type="match status" value="1"/>
</dbReference>
<keyword evidence="5" id="KW-0378">Hydrolase</keyword>
<keyword evidence="2" id="KW-0645">Protease</keyword>
<evidence type="ECO:0000256" key="7">
    <source>
        <dbReference type="ARBA" id="ARBA00034000"/>
    </source>
</evidence>
<dbReference type="InterPro" id="IPR001460">
    <property type="entry name" value="PCN-bd_Tpept"/>
</dbReference>
<evidence type="ECO:0000256" key="6">
    <source>
        <dbReference type="ARBA" id="ARBA00023268"/>
    </source>
</evidence>
<evidence type="ECO:0000256" key="2">
    <source>
        <dbReference type="ARBA" id="ARBA00022670"/>
    </source>
</evidence>